<name>Q4T9X1_TETNG</name>
<dbReference type="EMBL" id="CAAE01007485">
    <property type="protein sequence ID" value="CAF90311.1"/>
    <property type="molecule type" value="Genomic_DNA"/>
</dbReference>
<sequence length="183" mass="19582">MSVPVVDFSACSLARSGGGSEQVWASEPGLSAELRSAFTRVGFVFLENTGISPEEVDRVMETGLRFFLQPEEAKRAAARGRFAQSGNHGWVSLETERLNPQRPGDLKEAFNVCVLTPDRGPADPSSGVLSDLQDSHAAFFLRCARSTTRRWTAGGPNGTSCAAASTRTTAASRCSSRAPRACR</sequence>
<reference evidence="2" key="1">
    <citation type="journal article" date="2004" name="Nature">
        <title>Genome duplication in the teleost fish Tetraodon nigroviridis reveals the early vertebrate proto-karyotype.</title>
        <authorList>
            <person name="Jaillon O."/>
            <person name="Aury J.-M."/>
            <person name="Brunet F."/>
            <person name="Petit J.-L."/>
            <person name="Stange-Thomann N."/>
            <person name="Mauceli E."/>
            <person name="Bouneau L."/>
            <person name="Fischer C."/>
            <person name="Ozouf-Costaz C."/>
            <person name="Bernot A."/>
            <person name="Nicaud S."/>
            <person name="Jaffe D."/>
            <person name="Fisher S."/>
            <person name="Lutfalla G."/>
            <person name="Dossat C."/>
            <person name="Segurens B."/>
            <person name="Dasilva C."/>
            <person name="Salanoubat M."/>
            <person name="Levy M."/>
            <person name="Boudet N."/>
            <person name="Castellano S."/>
            <person name="Anthouard V."/>
            <person name="Jubin C."/>
            <person name="Castelli V."/>
            <person name="Katinka M."/>
            <person name="Vacherie B."/>
            <person name="Biemont C."/>
            <person name="Skalli Z."/>
            <person name="Cattolico L."/>
            <person name="Poulain J."/>
            <person name="De Berardinis V."/>
            <person name="Cruaud C."/>
            <person name="Duprat S."/>
            <person name="Brottier P."/>
            <person name="Coutanceau J.-P."/>
            <person name="Gouzy J."/>
            <person name="Parra G."/>
            <person name="Lardier G."/>
            <person name="Chapple C."/>
            <person name="McKernan K.J."/>
            <person name="McEwan P."/>
            <person name="Bosak S."/>
            <person name="Kellis M."/>
            <person name="Volff J.-N."/>
            <person name="Guigo R."/>
            <person name="Zody M.C."/>
            <person name="Mesirov J."/>
            <person name="Lindblad-Toh K."/>
            <person name="Birren B."/>
            <person name="Nusbaum C."/>
            <person name="Kahn D."/>
            <person name="Robinson-Rechavi M."/>
            <person name="Laudet V."/>
            <person name="Schachter V."/>
            <person name="Quetier F."/>
            <person name="Saurin W."/>
            <person name="Scarpelli C."/>
            <person name="Wincker P."/>
            <person name="Lander E.S."/>
            <person name="Weissenbach J."/>
            <person name="Roest Crollius H."/>
        </authorList>
    </citation>
    <scope>NUCLEOTIDE SEQUENCE [LARGE SCALE GENOMIC DNA]</scope>
</reference>
<dbReference type="KEGG" id="tng:GSTEN00004544G001"/>
<dbReference type="Gene3D" id="2.60.120.330">
    <property type="entry name" value="B-lactam Antibiotic, Isopenicillin N Synthase, Chain"/>
    <property type="match status" value="1"/>
</dbReference>
<feature type="domain" description="Non-haem dioxygenase N-terminal" evidence="1">
    <location>
        <begin position="3"/>
        <end position="122"/>
    </location>
</feature>
<protein>
    <submittedName>
        <fullName evidence="2">(spotted green pufferfish) hypothetical protein</fullName>
    </submittedName>
</protein>
<dbReference type="Pfam" id="PF14226">
    <property type="entry name" value="DIOX_N"/>
    <property type="match status" value="1"/>
</dbReference>
<gene>
    <name evidence="2" type="ORF">GSTENG00004544001</name>
</gene>
<accession>Q4T9X1</accession>
<dbReference type="InterPro" id="IPR027443">
    <property type="entry name" value="IPNS-like_sf"/>
</dbReference>
<dbReference type="InterPro" id="IPR026992">
    <property type="entry name" value="DIOX_N"/>
</dbReference>
<reference evidence="2" key="2">
    <citation type="submission" date="2004-02" db="EMBL/GenBank/DDBJ databases">
        <authorList>
            <consortium name="Genoscope"/>
            <consortium name="Whitehead Institute Centre for Genome Research"/>
        </authorList>
    </citation>
    <scope>NUCLEOTIDE SEQUENCE</scope>
</reference>
<dbReference type="OrthoDB" id="8942576at2759"/>
<organism evidence="2">
    <name type="scientific">Tetraodon nigroviridis</name>
    <name type="common">Spotted green pufferfish</name>
    <name type="synonym">Chelonodon nigroviridis</name>
    <dbReference type="NCBI Taxonomy" id="99883"/>
    <lineage>
        <taxon>Eukaryota</taxon>
        <taxon>Metazoa</taxon>
        <taxon>Chordata</taxon>
        <taxon>Craniata</taxon>
        <taxon>Vertebrata</taxon>
        <taxon>Euteleostomi</taxon>
        <taxon>Actinopterygii</taxon>
        <taxon>Neopterygii</taxon>
        <taxon>Teleostei</taxon>
        <taxon>Neoteleostei</taxon>
        <taxon>Acanthomorphata</taxon>
        <taxon>Eupercaria</taxon>
        <taxon>Tetraodontiformes</taxon>
        <taxon>Tetradontoidea</taxon>
        <taxon>Tetraodontidae</taxon>
        <taxon>Tetraodon</taxon>
    </lineage>
</organism>
<dbReference type="AlphaFoldDB" id="Q4T9X1"/>
<comment type="caution">
    <text evidence="2">The sequence shown here is derived from an EMBL/GenBank/DDBJ whole genome shotgun (WGS) entry which is preliminary data.</text>
</comment>
<evidence type="ECO:0000259" key="1">
    <source>
        <dbReference type="Pfam" id="PF14226"/>
    </source>
</evidence>
<proteinExistence type="predicted"/>
<dbReference type="SUPFAM" id="SSF51197">
    <property type="entry name" value="Clavaminate synthase-like"/>
    <property type="match status" value="1"/>
</dbReference>
<evidence type="ECO:0000313" key="2">
    <source>
        <dbReference type="EMBL" id="CAF90311.1"/>
    </source>
</evidence>